<gene>
    <name evidence="2" type="ORF">A7U60_g6817</name>
</gene>
<feature type="compositionally biased region" description="Basic residues" evidence="1">
    <location>
        <begin position="1"/>
        <end position="18"/>
    </location>
</feature>
<dbReference type="OrthoDB" id="2139939at2759"/>
<evidence type="ECO:0000256" key="1">
    <source>
        <dbReference type="SAM" id="MobiDB-lite"/>
    </source>
</evidence>
<comment type="caution">
    <text evidence="2">The sequence shown here is derived from an EMBL/GenBank/DDBJ whole genome shotgun (WGS) entry which is preliminary data.</text>
</comment>
<feature type="region of interest" description="Disordered" evidence="1">
    <location>
        <begin position="307"/>
        <end position="334"/>
    </location>
</feature>
<feature type="compositionally biased region" description="Basic and acidic residues" evidence="1">
    <location>
        <begin position="22"/>
        <end position="42"/>
    </location>
</feature>
<dbReference type="EMBL" id="LNZH02000204">
    <property type="protein sequence ID" value="OCB86227.1"/>
    <property type="molecule type" value="Genomic_DNA"/>
</dbReference>
<keyword evidence="3" id="KW-1185">Reference proteome</keyword>
<reference evidence="2" key="1">
    <citation type="submission" date="2016-06" db="EMBL/GenBank/DDBJ databases">
        <title>Draft Genome sequence of the fungus Inonotus baumii.</title>
        <authorList>
            <person name="Zhu H."/>
            <person name="Lin W."/>
        </authorList>
    </citation>
    <scope>NUCLEOTIDE SEQUENCE</scope>
    <source>
        <strain evidence="2">821</strain>
    </source>
</reference>
<dbReference type="AlphaFoldDB" id="A0A9Q5HUV2"/>
<feature type="region of interest" description="Disordered" evidence="1">
    <location>
        <begin position="1"/>
        <end position="52"/>
    </location>
</feature>
<name>A0A9Q5HUV2_SANBA</name>
<dbReference type="PANTHER" id="PTHR34117:SF1">
    <property type="entry name" value="STYLE CELL-CYCLE INHIBITOR 1"/>
    <property type="match status" value="1"/>
</dbReference>
<feature type="compositionally biased region" description="Basic and acidic residues" evidence="1">
    <location>
        <begin position="226"/>
        <end position="276"/>
    </location>
</feature>
<dbReference type="Proteomes" id="UP000757232">
    <property type="component" value="Unassembled WGS sequence"/>
</dbReference>
<feature type="region of interest" description="Disordered" evidence="1">
    <location>
        <begin position="166"/>
        <end position="291"/>
    </location>
</feature>
<proteinExistence type="predicted"/>
<organism evidence="2 3">
    <name type="scientific">Sanghuangporus baumii</name>
    <name type="common">Phellinus baumii</name>
    <dbReference type="NCBI Taxonomy" id="108892"/>
    <lineage>
        <taxon>Eukaryota</taxon>
        <taxon>Fungi</taxon>
        <taxon>Dikarya</taxon>
        <taxon>Basidiomycota</taxon>
        <taxon>Agaricomycotina</taxon>
        <taxon>Agaricomycetes</taxon>
        <taxon>Hymenochaetales</taxon>
        <taxon>Hymenochaetaceae</taxon>
        <taxon>Sanghuangporus</taxon>
    </lineage>
</organism>
<dbReference type="PANTHER" id="PTHR34117">
    <property type="entry name" value="STYLE CELL-CYCLE INHIBITOR 1"/>
    <property type="match status" value="1"/>
</dbReference>
<feature type="compositionally biased region" description="Polar residues" evidence="1">
    <location>
        <begin position="182"/>
        <end position="192"/>
    </location>
</feature>
<sequence>MTFRRRSRSRSPIHRKRSLSPEYERDHRRRRDEGKREKDSKPLPRGAQPLTDGDYFLKNAEFRVWLKEEKDRFFDELSGEKARSYFRKFVKVCTEQYVPYDGCTDVYNAFILRFGIAESCRVRIQKTYYSGEAARSQPAVAQTGHRWSFTEKSTRSDKAAIDAARRAVEAATSNKDPEDTDTIANVPTTSHGSRGESSRMIGPTLPSASDRVLSREAQEEAQSAERNYERRRARQEDKNRTEEIVGPKEQGREGMLEKKKMRREADRAARDAKDDTLGEYDDSTLMGGGDSFQARIAQRDAARRRFEEKRVTGREEKETAFQERQEAIRSKDRATMEMFKQMARERFGG</sequence>
<evidence type="ECO:0000313" key="2">
    <source>
        <dbReference type="EMBL" id="OCB86227.1"/>
    </source>
</evidence>
<dbReference type="InterPro" id="IPR044688">
    <property type="entry name" value="SCI-1-like"/>
</dbReference>
<protein>
    <submittedName>
        <fullName evidence="2">Uncharacterized protein</fullName>
    </submittedName>
</protein>
<accession>A0A9Q5HUV2</accession>
<evidence type="ECO:0000313" key="3">
    <source>
        <dbReference type="Proteomes" id="UP000757232"/>
    </source>
</evidence>